<gene>
    <name evidence="1" type="ORF">DPMN_180626</name>
</gene>
<reference evidence="1" key="1">
    <citation type="journal article" date="2019" name="bioRxiv">
        <title>The Genome of the Zebra Mussel, Dreissena polymorpha: A Resource for Invasive Species Research.</title>
        <authorList>
            <person name="McCartney M.A."/>
            <person name="Auch B."/>
            <person name="Kono T."/>
            <person name="Mallez S."/>
            <person name="Zhang Y."/>
            <person name="Obille A."/>
            <person name="Becker A."/>
            <person name="Abrahante J.E."/>
            <person name="Garbe J."/>
            <person name="Badalamenti J.P."/>
            <person name="Herman A."/>
            <person name="Mangelson H."/>
            <person name="Liachko I."/>
            <person name="Sullivan S."/>
            <person name="Sone E.D."/>
            <person name="Koren S."/>
            <person name="Silverstein K.A.T."/>
            <person name="Beckman K.B."/>
            <person name="Gohl D.M."/>
        </authorList>
    </citation>
    <scope>NUCLEOTIDE SEQUENCE</scope>
    <source>
        <strain evidence="1">Duluth1</strain>
        <tissue evidence="1">Whole animal</tissue>
    </source>
</reference>
<comment type="caution">
    <text evidence="1">The sequence shown here is derived from an EMBL/GenBank/DDBJ whole genome shotgun (WGS) entry which is preliminary data.</text>
</comment>
<dbReference type="Proteomes" id="UP000828390">
    <property type="component" value="Unassembled WGS sequence"/>
</dbReference>
<organism evidence="1 2">
    <name type="scientific">Dreissena polymorpha</name>
    <name type="common">Zebra mussel</name>
    <name type="synonym">Mytilus polymorpha</name>
    <dbReference type="NCBI Taxonomy" id="45954"/>
    <lineage>
        <taxon>Eukaryota</taxon>
        <taxon>Metazoa</taxon>
        <taxon>Spiralia</taxon>
        <taxon>Lophotrochozoa</taxon>
        <taxon>Mollusca</taxon>
        <taxon>Bivalvia</taxon>
        <taxon>Autobranchia</taxon>
        <taxon>Heteroconchia</taxon>
        <taxon>Euheterodonta</taxon>
        <taxon>Imparidentia</taxon>
        <taxon>Neoheterodontei</taxon>
        <taxon>Myida</taxon>
        <taxon>Dreissenoidea</taxon>
        <taxon>Dreissenidae</taxon>
        <taxon>Dreissena</taxon>
    </lineage>
</organism>
<evidence type="ECO:0000313" key="2">
    <source>
        <dbReference type="Proteomes" id="UP000828390"/>
    </source>
</evidence>
<proteinExistence type="predicted"/>
<protein>
    <submittedName>
        <fullName evidence="1">Uncharacterized protein</fullName>
    </submittedName>
</protein>
<dbReference type="AlphaFoldDB" id="A0A9D4EJH6"/>
<sequence>MNTVLSMSVCRMADWSVYKGSPGADILSSLSCRSSNRDQSLSTLHRMSSFMDSHLYTSSAMYDENTFCTSDNLEDCITQLNQV</sequence>
<accession>A0A9D4EJH6</accession>
<reference evidence="1" key="2">
    <citation type="submission" date="2020-11" db="EMBL/GenBank/DDBJ databases">
        <authorList>
            <person name="McCartney M.A."/>
            <person name="Auch B."/>
            <person name="Kono T."/>
            <person name="Mallez S."/>
            <person name="Becker A."/>
            <person name="Gohl D.M."/>
            <person name="Silverstein K.A.T."/>
            <person name="Koren S."/>
            <person name="Bechman K.B."/>
            <person name="Herman A."/>
            <person name="Abrahante J.E."/>
            <person name="Garbe J."/>
        </authorList>
    </citation>
    <scope>NUCLEOTIDE SEQUENCE</scope>
    <source>
        <strain evidence="1">Duluth1</strain>
        <tissue evidence="1">Whole animal</tissue>
    </source>
</reference>
<evidence type="ECO:0000313" key="1">
    <source>
        <dbReference type="EMBL" id="KAH3779147.1"/>
    </source>
</evidence>
<dbReference type="EMBL" id="JAIWYP010000009">
    <property type="protein sequence ID" value="KAH3779147.1"/>
    <property type="molecule type" value="Genomic_DNA"/>
</dbReference>
<keyword evidence="2" id="KW-1185">Reference proteome</keyword>
<name>A0A9D4EJH6_DREPO</name>